<protein>
    <submittedName>
        <fullName evidence="1">Uncharacterized protein</fullName>
    </submittedName>
</protein>
<sequence>MAQPIVKYTLNKKGQVPSWINTGSSSFAGQHGISGNKDGYIPRYEDPQDTIWLGIATGDADPDGTPDDYVGTIS</sequence>
<evidence type="ECO:0000313" key="1">
    <source>
        <dbReference type="EMBL" id="SVE43021.1"/>
    </source>
</evidence>
<dbReference type="EMBL" id="UINC01216752">
    <property type="protein sequence ID" value="SVE43021.1"/>
    <property type="molecule type" value="Genomic_DNA"/>
</dbReference>
<gene>
    <name evidence="1" type="ORF">METZ01_LOCUS495875</name>
</gene>
<accession>A0A383DF55</accession>
<feature type="non-terminal residue" evidence="1">
    <location>
        <position position="74"/>
    </location>
</feature>
<reference evidence="1" key="1">
    <citation type="submission" date="2018-05" db="EMBL/GenBank/DDBJ databases">
        <authorList>
            <person name="Lanie J.A."/>
            <person name="Ng W.-L."/>
            <person name="Kazmierczak K.M."/>
            <person name="Andrzejewski T.M."/>
            <person name="Davidsen T.M."/>
            <person name="Wayne K.J."/>
            <person name="Tettelin H."/>
            <person name="Glass J.I."/>
            <person name="Rusch D."/>
            <person name="Podicherti R."/>
            <person name="Tsui H.-C.T."/>
            <person name="Winkler M.E."/>
        </authorList>
    </citation>
    <scope>NUCLEOTIDE SEQUENCE</scope>
</reference>
<proteinExistence type="predicted"/>
<dbReference type="AlphaFoldDB" id="A0A383DF55"/>
<organism evidence="1">
    <name type="scientific">marine metagenome</name>
    <dbReference type="NCBI Taxonomy" id="408172"/>
    <lineage>
        <taxon>unclassified sequences</taxon>
        <taxon>metagenomes</taxon>
        <taxon>ecological metagenomes</taxon>
    </lineage>
</organism>
<name>A0A383DF55_9ZZZZ</name>